<dbReference type="SMART" id="SM00804">
    <property type="entry name" value="TAP_C"/>
    <property type="match status" value="1"/>
</dbReference>
<dbReference type="SUPFAM" id="SSF52058">
    <property type="entry name" value="L domain-like"/>
    <property type="match status" value="1"/>
</dbReference>
<feature type="region of interest" description="Disordered" evidence="8">
    <location>
        <begin position="1"/>
        <end position="78"/>
    </location>
</feature>
<keyword evidence="5" id="KW-0677">Repeat</keyword>
<accession>A0ABR3PC13</accession>
<evidence type="ECO:0008006" key="13">
    <source>
        <dbReference type="Google" id="ProtNLM"/>
    </source>
</evidence>
<dbReference type="InterPro" id="IPR057125">
    <property type="entry name" value="NXF1/2/3/5-like_LRR"/>
</dbReference>
<dbReference type="InterPro" id="IPR005637">
    <property type="entry name" value="TAP_C_dom"/>
</dbReference>
<dbReference type="Gene3D" id="3.80.10.10">
    <property type="entry name" value="Ribonuclease Inhibitor"/>
    <property type="match status" value="1"/>
</dbReference>
<evidence type="ECO:0000256" key="4">
    <source>
        <dbReference type="ARBA" id="ARBA00022614"/>
    </source>
</evidence>
<dbReference type="PANTHER" id="PTHR10662">
    <property type="entry name" value="NUCLEAR RNA EXPORT FACTOR"/>
    <property type="match status" value="1"/>
</dbReference>
<dbReference type="Gene3D" id="1.10.8.10">
    <property type="entry name" value="DNA helicase RuvA subunit, C-terminal domain"/>
    <property type="match status" value="1"/>
</dbReference>
<dbReference type="Pfam" id="PF03943">
    <property type="entry name" value="TAP_C"/>
    <property type="match status" value="1"/>
</dbReference>
<dbReference type="PANTHER" id="PTHR10662:SF22">
    <property type="entry name" value="NUCLEAR RNA EXPORT FACTOR 1"/>
    <property type="match status" value="1"/>
</dbReference>
<comment type="caution">
    <text evidence="11">The sequence shown here is derived from an EMBL/GenBank/DDBJ whole genome shotgun (WGS) entry which is preliminary data.</text>
</comment>
<dbReference type="GeneID" id="95980754"/>
<dbReference type="PROSITE" id="PS50177">
    <property type="entry name" value="NTF2_DOMAIN"/>
    <property type="match status" value="1"/>
</dbReference>
<proteinExistence type="inferred from homology"/>
<keyword evidence="3" id="KW-0813">Transport</keyword>
<dbReference type="EMBL" id="JBFMKM010000010">
    <property type="protein sequence ID" value="KAL1303703.1"/>
    <property type="molecule type" value="Genomic_DNA"/>
</dbReference>
<evidence type="ECO:0000256" key="3">
    <source>
        <dbReference type="ARBA" id="ARBA00022448"/>
    </source>
</evidence>
<feature type="domain" description="NTF2" evidence="9">
    <location>
        <begin position="391"/>
        <end position="567"/>
    </location>
</feature>
<dbReference type="CDD" id="cd14342">
    <property type="entry name" value="UBA_TAP-C"/>
    <property type="match status" value="1"/>
</dbReference>
<keyword evidence="12" id="KW-1185">Reference proteome</keyword>
<organism evidence="11 12">
    <name type="scientific">Neodothiora populina</name>
    <dbReference type="NCBI Taxonomy" id="2781224"/>
    <lineage>
        <taxon>Eukaryota</taxon>
        <taxon>Fungi</taxon>
        <taxon>Dikarya</taxon>
        <taxon>Ascomycota</taxon>
        <taxon>Pezizomycotina</taxon>
        <taxon>Dothideomycetes</taxon>
        <taxon>Dothideomycetidae</taxon>
        <taxon>Dothideales</taxon>
        <taxon>Dothioraceae</taxon>
        <taxon>Neodothiora</taxon>
    </lineage>
</organism>
<feature type="domain" description="TAP-C" evidence="10">
    <location>
        <begin position="604"/>
        <end position="657"/>
    </location>
</feature>
<evidence type="ECO:0000256" key="2">
    <source>
        <dbReference type="ARBA" id="ARBA00009285"/>
    </source>
</evidence>
<dbReference type="Gene3D" id="3.10.450.50">
    <property type="match status" value="1"/>
</dbReference>
<sequence length="659" mass="71481">MVAQQKKSAGSGSSRGAISKRKSAARTDRDGDVSMGALSASRGGGISKGGKSRGTTRAGAAAEKGGARSAAPRINGERAQREIAKHITSGGALRKRPASADDVPEEIRVTGWKNSKAANNDDGGLHSLIVWIEKKATTKHRSSNKQVKVKKSRVEGDDLIISVPKSDVPAVLRTNGWVFAGTNIKVERASAQDLTAPAPGSTTQSTIAMLQGVLARRYNAETKLLDLSALGADPDLKASAIFDSRSTTSKFFPAMMKVLDNQFESTHAKNEAIVSVSLANNELPNITAVTTLAQTLPHIKNLDLSNNAFANLAAIEAWRRKFRTLDLLVLSPNPLEQNEPDYAEKVVNWYPKLRILNNIQVRSDEDLAKPLHNTDLPFPIRAPVFQDEGQIAENFLRNFFAGYDSDRAAVAQHFYDASSDFSLAVNTQALKDPAHPATVQPQEWDLYIKRSRNLKKIQQLPARQARLYRGSQAIAEAWAMLPVTRHPDLATEARKWNIECQLMPGIPDPTGASPGGVDGFIITVHGEFNEIDVPTNNVTKTRSFDRVFTLGPGGPSGVRVVNDMLTIRGYGGFQAFEPDEPSIQQPVADVAAPAVGMPPGLTPELAEQMVLELQKQTGMIIGYATDCLDQVQWDFDRALQTFNSVRANLPPEAFVVVAT</sequence>
<keyword evidence="7" id="KW-0539">Nucleus</keyword>
<dbReference type="PROSITE" id="PS51281">
    <property type="entry name" value="TAP_C"/>
    <property type="match status" value="1"/>
</dbReference>
<evidence type="ECO:0000256" key="8">
    <source>
        <dbReference type="SAM" id="MobiDB-lite"/>
    </source>
</evidence>
<evidence type="ECO:0000256" key="5">
    <source>
        <dbReference type="ARBA" id="ARBA00022737"/>
    </source>
</evidence>
<evidence type="ECO:0000256" key="1">
    <source>
        <dbReference type="ARBA" id="ARBA00004123"/>
    </source>
</evidence>
<reference evidence="11 12" key="1">
    <citation type="submission" date="2024-07" db="EMBL/GenBank/DDBJ databases">
        <title>Draft sequence of the Neodothiora populina.</title>
        <authorList>
            <person name="Drown D.D."/>
            <person name="Schuette U.S."/>
            <person name="Buechlein A.B."/>
            <person name="Rusch D.R."/>
            <person name="Winton L.W."/>
            <person name="Adams G.A."/>
        </authorList>
    </citation>
    <scope>NUCLEOTIDE SEQUENCE [LARGE SCALE GENOMIC DNA]</scope>
    <source>
        <strain evidence="11 12">CPC 39397</strain>
    </source>
</reference>
<dbReference type="SUPFAM" id="SSF54427">
    <property type="entry name" value="NTF2-like"/>
    <property type="match status" value="1"/>
</dbReference>
<gene>
    <name evidence="11" type="ORF">AAFC00_007055</name>
</gene>
<feature type="compositionally biased region" description="Low complexity" evidence="8">
    <location>
        <begin position="1"/>
        <end position="17"/>
    </location>
</feature>
<dbReference type="InterPro" id="IPR002075">
    <property type="entry name" value="NTF2_dom"/>
</dbReference>
<keyword evidence="6" id="KW-0509">mRNA transport</keyword>
<evidence type="ECO:0000259" key="9">
    <source>
        <dbReference type="PROSITE" id="PS50177"/>
    </source>
</evidence>
<dbReference type="InterPro" id="IPR032675">
    <property type="entry name" value="LRR_dom_sf"/>
</dbReference>
<dbReference type="InterPro" id="IPR032710">
    <property type="entry name" value="NTF2-like_dom_sf"/>
</dbReference>
<name>A0ABR3PC13_9PEZI</name>
<keyword evidence="4" id="KW-0433">Leucine-rich repeat</keyword>
<evidence type="ECO:0000256" key="6">
    <source>
        <dbReference type="ARBA" id="ARBA00022816"/>
    </source>
</evidence>
<evidence type="ECO:0000259" key="10">
    <source>
        <dbReference type="PROSITE" id="PS51281"/>
    </source>
</evidence>
<evidence type="ECO:0000313" key="11">
    <source>
        <dbReference type="EMBL" id="KAL1303703.1"/>
    </source>
</evidence>
<comment type="similarity">
    <text evidence="2">Belongs to the NXF family.</text>
</comment>
<protein>
    <recommendedName>
        <fullName evidence="13">mRNA export factor mex67</fullName>
    </recommendedName>
</protein>
<dbReference type="RefSeq" id="XP_069199978.1">
    <property type="nucleotide sequence ID" value="XM_069347108.1"/>
</dbReference>
<dbReference type="InterPro" id="IPR009060">
    <property type="entry name" value="UBA-like_sf"/>
</dbReference>
<dbReference type="InterPro" id="IPR018222">
    <property type="entry name" value="Nuclear_transport_factor_2_euk"/>
</dbReference>
<comment type="subcellular location">
    <subcellularLocation>
        <location evidence="1">Nucleus</location>
    </subcellularLocation>
</comment>
<evidence type="ECO:0000313" key="12">
    <source>
        <dbReference type="Proteomes" id="UP001562354"/>
    </source>
</evidence>
<feature type="compositionally biased region" description="Low complexity" evidence="8">
    <location>
        <begin position="53"/>
        <end position="71"/>
    </location>
</feature>
<dbReference type="Pfam" id="PF24048">
    <property type="entry name" value="LRR_NXF1-5"/>
    <property type="match status" value="1"/>
</dbReference>
<evidence type="ECO:0000256" key="7">
    <source>
        <dbReference type="ARBA" id="ARBA00023242"/>
    </source>
</evidence>
<dbReference type="Proteomes" id="UP001562354">
    <property type="component" value="Unassembled WGS sequence"/>
</dbReference>
<dbReference type="SUPFAM" id="SSF46934">
    <property type="entry name" value="UBA-like"/>
    <property type="match status" value="1"/>
</dbReference>
<dbReference type="InterPro" id="IPR030217">
    <property type="entry name" value="NXF_fam"/>
</dbReference>
<dbReference type="Pfam" id="PF22602">
    <property type="entry name" value="NXF_NTF2"/>
    <property type="match status" value="1"/>
</dbReference>